<dbReference type="CDD" id="cd00293">
    <property type="entry name" value="USP-like"/>
    <property type="match status" value="1"/>
</dbReference>
<dbReference type="EMBL" id="JAJNDB010000003">
    <property type="protein sequence ID" value="MCD2195262.1"/>
    <property type="molecule type" value="Genomic_DNA"/>
</dbReference>
<sequence length="158" mass="16591">MSDGVPVVLCGIDDSPGARAALEEAVRVAARRRGRVHALLVYEPPEAWSTWNYGPGVAVPVPEPETFRDSAVRAAREIVDPVLDRMRAEMVTVPDVSVDAQPGRPVDVLVDEAAHAEALVVGHRGRGAFASTVMGSTSLGCVLHAPCPVTVVPVPVTA</sequence>
<name>A0ABS8PBG0_9PSEU</name>
<organism evidence="3 4">
    <name type="scientific">Actinomycetospora endophytica</name>
    <dbReference type="NCBI Taxonomy" id="2291215"/>
    <lineage>
        <taxon>Bacteria</taxon>
        <taxon>Bacillati</taxon>
        <taxon>Actinomycetota</taxon>
        <taxon>Actinomycetes</taxon>
        <taxon>Pseudonocardiales</taxon>
        <taxon>Pseudonocardiaceae</taxon>
        <taxon>Actinomycetospora</taxon>
    </lineage>
</organism>
<feature type="domain" description="UspA" evidence="2">
    <location>
        <begin position="8"/>
        <end position="153"/>
    </location>
</feature>
<comment type="similarity">
    <text evidence="1">Belongs to the universal stress protein A family.</text>
</comment>
<dbReference type="InterPro" id="IPR006015">
    <property type="entry name" value="Universal_stress_UspA"/>
</dbReference>
<evidence type="ECO:0000313" key="3">
    <source>
        <dbReference type="EMBL" id="MCD2195262.1"/>
    </source>
</evidence>
<dbReference type="InterPro" id="IPR006016">
    <property type="entry name" value="UspA"/>
</dbReference>
<protein>
    <submittedName>
        <fullName evidence="3">Universal stress protein</fullName>
    </submittedName>
</protein>
<keyword evidence="4" id="KW-1185">Reference proteome</keyword>
<dbReference type="InterPro" id="IPR014729">
    <property type="entry name" value="Rossmann-like_a/b/a_fold"/>
</dbReference>
<dbReference type="RefSeq" id="WP_230736128.1">
    <property type="nucleotide sequence ID" value="NZ_JAJNDB010000003.1"/>
</dbReference>
<dbReference type="Proteomes" id="UP001199469">
    <property type="component" value="Unassembled WGS sequence"/>
</dbReference>
<evidence type="ECO:0000256" key="1">
    <source>
        <dbReference type="ARBA" id="ARBA00008791"/>
    </source>
</evidence>
<dbReference type="PANTHER" id="PTHR46268">
    <property type="entry name" value="STRESS RESPONSE PROTEIN NHAX"/>
    <property type="match status" value="1"/>
</dbReference>
<dbReference type="Gene3D" id="3.40.50.620">
    <property type="entry name" value="HUPs"/>
    <property type="match status" value="1"/>
</dbReference>
<dbReference type="SUPFAM" id="SSF52402">
    <property type="entry name" value="Adenine nucleotide alpha hydrolases-like"/>
    <property type="match status" value="1"/>
</dbReference>
<comment type="caution">
    <text evidence="3">The sequence shown here is derived from an EMBL/GenBank/DDBJ whole genome shotgun (WGS) entry which is preliminary data.</text>
</comment>
<evidence type="ECO:0000313" key="4">
    <source>
        <dbReference type="Proteomes" id="UP001199469"/>
    </source>
</evidence>
<dbReference type="PRINTS" id="PR01438">
    <property type="entry name" value="UNVRSLSTRESS"/>
</dbReference>
<reference evidence="3 4" key="1">
    <citation type="submission" date="2021-11" db="EMBL/GenBank/DDBJ databases">
        <title>Draft genome sequence of Actinomycetospora sp. SF1 isolated from the rhizosphere soil.</title>
        <authorList>
            <person name="Duangmal K."/>
            <person name="Chantavorakit T."/>
        </authorList>
    </citation>
    <scope>NUCLEOTIDE SEQUENCE [LARGE SCALE GENOMIC DNA]</scope>
    <source>
        <strain evidence="3 4">TBRC 5722</strain>
    </source>
</reference>
<dbReference type="Pfam" id="PF00582">
    <property type="entry name" value="Usp"/>
    <property type="match status" value="1"/>
</dbReference>
<gene>
    <name evidence="3" type="ORF">LQ327_17985</name>
</gene>
<proteinExistence type="inferred from homology"/>
<dbReference type="PANTHER" id="PTHR46268:SF15">
    <property type="entry name" value="UNIVERSAL STRESS PROTEIN HP_0031"/>
    <property type="match status" value="1"/>
</dbReference>
<evidence type="ECO:0000259" key="2">
    <source>
        <dbReference type="Pfam" id="PF00582"/>
    </source>
</evidence>
<accession>A0ABS8PBG0</accession>